<evidence type="ECO:0000313" key="2">
    <source>
        <dbReference type="EMBL" id="GLS92365.1"/>
    </source>
</evidence>
<keyword evidence="1" id="KW-1133">Transmembrane helix</keyword>
<keyword evidence="1" id="KW-0812">Transmembrane</keyword>
<dbReference type="InterPro" id="IPR012902">
    <property type="entry name" value="N_methyl_site"/>
</dbReference>
<dbReference type="RefSeq" id="WP_284205468.1">
    <property type="nucleotide sequence ID" value="NZ_BSPQ01000021.1"/>
</dbReference>
<proteinExistence type="predicted"/>
<dbReference type="InterPro" id="IPR045584">
    <property type="entry name" value="Pilin-like"/>
</dbReference>
<keyword evidence="3" id="KW-1185">Reference proteome</keyword>
<evidence type="ECO:0000313" key="3">
    <source>
        <dbReference type="Proteomes" id="UP001157353"/>
    </source>
</evidence>
<dbReference type="Gene3D" id="3.30.700.10">
    <property type="entry name" value="Glycoprotein, Type 4 Pilin"/>
    <property type="match status" value="1"/>
</dbReference>
<organism evidence="2 3">
    <name type="scientific">Psychromonas marina</name>
    <dbReference type="NCBI Taxonomy" id="88364"/>
    <lineage>
        <taxon>Bacteria</taxon>
        <taxon>Pseudomonadati</taxon>
        <taxon>Pseudomonadota</taxon>
        <taxon>Gammaproteobacteria</taxon>
        <taxon>Alteromonadales</taxon>
        <taxon>Psychromonadaceae</taxon>
        <taxon>Psychromonas</taxon>
    </lineage>
</organism>
<dbReference type="Proteomes" id="UP001157353">
    <property type="component" value="Unassembled WGS sequence"/>
</dbReference>
<sequence length="167" mass="18537">MIKSRGFTLIELVIVIIILGILGAVAAPKFLNLRDDAEKATFAGIAAAFESGVRQIHYAWLIRGNNQAVQDFIQVSDVEYLTVNEFGYPADTRGVSKTLNSQADCVDVWRAVMLSSGAETEDTRDLTDSTEFTTVYNRNFDCTYTYNAQPDLNVYYNSNNGEVIVSK</sequence>
<dbReference type="NCBIfam" id="TIGR02532">
    <property type="entry name" value="IV_pilin_GFxxxE"/>
    <property type="match status" value="1"/>
</dbReference>
<evidence type="ECO:0000256" key="1">
    <source>
        <dbReference type="SAM" id="Phobius"/>
    </source>
</evidence>
<reference evidence="3" key="1">
    <citation type="journal article" date="2019" name="Int. J. Syst. Evol. Microbiol.">
        <title>The Global Catalogue of Microorganisms (GCM) 10K type strain sequencing project: providing services to taxonomists for standard genome sequencing and annotation.</title>
        <authorList>
            <consortium name="The Broad Institute Genomics Platform"/>
            <consortium name="The Broad Institute Genome Sequencing Center for Infectious Disease"/>
            <person name="Wu L."/>
            <person name="Ma J."/>
        </authorList>
    </citation>
    <scope>NUCLEOTIDE SEQUENCE [LARGE SCALE GENOMIC DNA]</scope>
    <source>
        <strain evidence="3">NBRC 103166</strain>
    </source>
</reference>
<protein>
    <recommendedName>
        <fullName evidence="4">Prepilin-type N-terminal cleavage/methylation domain-containing protein</fullName>
    </recommendedName>
</protein>
<dbReference type="Pfam" id="PF07963">
    <property type="entry name" value="N_methyl"/>
    <property type="match status" value="1"/>
</dbReference>
<gene>
    <name evidence="2" type="ORF">GCM10007916_34360</name>
</gene>
<name>A0ABQ6E4W1_9GAMM</name>
<comment type="caution">
    <text evidence="2">The sequence shown here is derived from an EMBL/GenBank/DDBJ whole genome shotgun (WGS) entry which is preliminary data.</text>
</comment>
<dbReference type="PROSITE" id="PS00409">
    <property type="entry name" value="PROKAR_NTER_METHYL"/>
    <property type="match status" value="1"/>
</dbReference>
<evidence type="ECO:0008006" key="4">
    <source>
        <dbReference type="Google" id="ProtNLM"/>
    </source>
</evidence>
<accession>A0ABQ6E4W1</accession>
<feature type="transmembrane region" description="Helical" evidence="1">
    <location>
        <begin position="7"/>
        <end position="27"/>
    </location>
</feature>
<keyword evidence="1" id="KW-0472">Membrane</keyword>
<dbReference type="EMBL" id="BSPQ01000021">
    <property type="protein sequence ID" value="GLS92365.1"/>
    <property type="molecule type" value="Genomic_DNA"/>
</dbReference>
<dbReference type="SUPFAM" id="SSF54523">
    <property type="entry name" value="Pili subunits"/>
    <property type="match status" value="1"/>
</dbReference>